<dbReference type="PANTHER" id="PTHR47165">
    <property type="entry name" value="OS03G0429900 PROTEIN"/>
    <property type="match status" value="1"/>
</dbReference>
<comment type="caution">
    <text evidence="2">The sequence shown here is derived from an EMBL/GenBank/DDBJ whole genome shotgun (WGS) entry which is preliminary data.</text>
</comment>
<name>A0ABU6UI75_9FABA</name>
<reference evidence="2 3" key="1">
    <citation type="journal article" date="2023" name="Plants (Basel)">
        <title>Bridging the Gap: Combining Genomics and Transcriptomics Approaches to Understand Stylosanthes scabra, an Orphan Legume from the Brazilian Caatinga.</title>
        <authorList>
            <person name="Ferreira-Neto J.R.C."/>
            <person name="da Silva M.D."/>
            <person name="Binneck E."/>
            <person name="de Melo N.F."/>
            <person name="da Silva R.H."/>
            <person name="de Melo A.L.T.M."/>
            <person name="Pandolfi V."/>
            <person name="Bustamante F.O."/>
            <person name="Brasileiro-Vidal A.C."/>
            <person name="Benko-Iseppon A.M."/>
        </authorList>
    </citation>
    <scope>NUCLEOTIDE SEQUENCE [LARGE SCALE GENOMIC DNA]</scope>
    <source>
        <tissue evidence="2">Leaves</tissue>
    </source>
</reference>
<dbReference type="CDD" id="cd04480">
    <property type="entry name" value="RPA1_DBD_A_like"/>
    <property type="match status" value="1"/>
</dbReference>
<dbReference type="InterPro" id="IPR003871">
    <property type="entry name" value="RFA1B/D_OB_1st"/>
</dbReference>
<dbReference type="PANTHER" id="PTHR47165:SF4">
    <property type="entry name" value="OS03G0429900 PROTEIN"/>
    <property type="match status" value="1"/>
</dbReference>
<sequence>MGAFRRLIRKCIIVLAIRKKKRCSRIHLKTFQFLLPTEVNAPKAMAETEHLLADVHPRKPDWNLNVYIIRLWEVPSKYNPNEFLYLEMILQDSKGERLHAVVPDWLINRWKNVLKEFTMFNMKWFLVAEDKLKSRTTETDMFLLFFNRTEVTTVVNPPFPLEALRLKPINEILQAQRIDSAELFCGCSVKSSFTFRKLFQGNGCSRNDVLFPDVVALVVGKEDPREMLSKTGKELKRLAIVIEDTE</sequence>
<proteinExistence type="predicted"/>
<protein>
    <recommendedName>
        <fullName evidence="1">Replication protein A 70 kDa DNA-binding subunit B/D first OB fold domain-containing protein</fullName>
    </recommendedName>
</protein>
<dbReference type="Gene3D" id="2.40.50.140">
    <property type="entry name" value="Nucleic acid-binding proteins"/>
    <property type="match status" value="1"/>
</dbReference>
<keyword evidence="3" id="KW-1185">Reference proteome</keyword>
<dbReference type="InterPro" id="IPR012340">
    <property type="entry name" value="NA-bd_OB-fold"/>
</dbReference>
<dbReference type="EMBL" id="JASCZI010121190">
    <property type="protein sequence ID" value="MED6160407.1"/>
    <property type="molecule type" value="Genomic_DNA"/>
</dbReference>
<evidence type="ECO:0000313" key="2">
    <source>
        <dbReference type="EMBL" id="MED6160407.1"/>
    </source>
</evidence>
<dbReference type="SUPFAM" id="SSF50249">
    <property type="entry name" value="Nucleic acid-binding proteins"/>
    <property type="match status" value="1"/>
</dbReference>
<evidence type="ECO:0000313" key="3">
    <source>
        <dbReference type="Proteomes" id="UP001341840"/>
    </source>
</evidence>
<evidence type="ECO:0000259" key="1">
    <source>
        <dbReference type="Pfam" id="PF02721"/>
    </source>
</evidence>
<dbReference type="Proteomes" id="UP001341840">
    <property type="component" value="Unassembled WGS sequence"/>
</dbReference>
<accession>A0ABU6UI75</accession>
<feature type="domain" description="Replication protein A 70 kDa DNA-binding subunit B/D first OB fold" evidence="1">
    <location>
        <begin position="50"/>
        <end position="153"/>
    </location>
</feature>
<gene>
    <name evidence="2" type="ORF">PIB30_051279</name>
</gene>
<organism evidence="2 3">
    <name type="scientific">Stylosanthes scabra</name>
    <dbReference type="NCBI Taxonomy" id="79078"/>
    <lineage>
        <taxon>Eukaryota</taxon>
        <taxon>Viridiplantae</taxon>
        <taxon>Streptophyta</taxon>
        <taxon>Embryophyta</taxon>
        <taxon>Tracheophyta</taxon>
        <taxon>Spermatophyta</taxon>
        <taxon>Magnoliopsida</taxon>
        <taxon>eudicotyledons</taxon>
        <taxon>Gunneridae</taxon>
        <taxon>Pentapetalae</taxon>
        <taxon>rosids</taxon>
        <taxon>fabids</taxon>
        <taxon>Fabales</taxon>
        <taxon>Fabaceae</taxon>
        <taxon>Papilionoideae</taxon>
        <taxon>50 kb inversion clade</taxon>
        <taxon>dalbergioids sensu lato</taxon>
        <taxon>Dalbergieae</taxon>
        <taxon>Pterocarpus clade</taxon>
        <taxon>Stylosanthes</taxon>
    </lineage>
</organism>
<dbReference type="Pfam" id="PF02721">
    <property type="entry name" value="DUF223"/>
    <property type="match status" value="1"/>
</dbReference>